<dbReference type="GO" id="GO:0003677">
    <property type="term" value="F:DNA binding"/>
    <property type="evidence" value="ECO:0007669"/>
    <property type="project" value="UniProtKB-KW"/>
</dbReference>
<organism evidence="6 7">
    <name type="scientific">Paracoccus yeei</name>
    <dbReference type="NCBI Taxonomy" id="147645"/>
    <lineage>
        <taxon>Bacteria</taxon>
        <taxon>Pseudomonadati</taxon>
        <taxon>Pseudomonadota</taxon>
        <taxon>Alphaproteobacteria</taxon>
        <taxon>Rhodobacterales</taxon>
        <taxon>Paracoccaceae</taxon>
        <taxon>Paracoccus</taxon>
    </lineage>
</organism>
<dbReference type="InterPro" id="IPR013762">
    <property type="entry name" value="Integrase-like_cat_sf"/>
</dbReference>
<dbReference type="SUPFAM" id="SSF56349">
    <property type="entry name" value="DNA breaking-rejoining enzymes"/>
    <property type="match status" value="1"/>
</dbReference>
<sequence length="487" mass="53546">MAGSKAGEGSAVARTKAAAIISSKSLDKIIREKIAERGDKKGNLTVAVGGDGCEGLLLQIAPDGRTSWILRAVFPNGKRREMGLGKYPDPVGLSDAREAARSARKLIHHGIDPIDERTAKRDAKRETNATSTAKGMTFAEAVDGFVRTGQLEALKNAKHKAQWESTLMTYAVGVARENRKAPRGRLAPEGIGKNGIGDKLVADLTKHDIAAILEPIWTTIPETAKRLRGRIEAVIRWADGQENRDRDNPARWVDLKHNGRLFRRGDKKTASISHPALAEKDAPAWFADLRTRPSISARALEFLALTAVRSIELRGAQWSEFEGLDGDEPIWTIPANRMKKGKMHKVPLSQQAVELLRVLPRHQGKNLVFVAPRGGMLSADALEKLMKERHAAQVAQGRAGWQDENTAKIATPHGLRATFRTWAQGGDREMRWPWHVAEAVLAHKISGSTQLSYARSTYLNERRGLMQEWADYLTGRAGAQALPEAAE</sequence>
<dbReference type="InterPro" id="IPR053876">
    <property type="entry name" value="Phage_int_M"/>
</dbReference>
<dbReference type="InterPro" id="IPR050808">
    <property type="entry name" value="Phage_Integrase"/>
</dbReference>
<dbReference type="PANTHER" id="PTHR30629:SF2">
    <property type="entry name" value="PROPHAGE INTEGRASE INTS-RELATED"/>
    <property type="match status" value="1"/>
</dbReference>
<dbReference type="Pfam" id="PF13356">
    <property type="entry name" value="Arm-DNA-bind_3"/>
    <property type="match status" value="1"/>
</dbReference>
<dbReference type="STRING" id="147645.A6J80_09715"/>
<dbReference type="KEGG" id="pye:A6J80_09715"/>
<feature type="domain" description="Tyr recombinase" evidence="5">
    <location>
        <begin position="271"/>
        <end position="466"/>
    </location>
</feature>
<dbReference type="Proteomes" id="UP000191257">
    <property type="component" value="Chromosome"/>
</dbReference>
<evidence type="ECO:0000259" key="5">
    <source>
        <dbReference type="PROSITE" id="PS51898"/>
    </source>
</evidence>
<dbReference type="EMBL" id="CP020442">
    <property type="protein sequence ID" value="ARC36624.1"/>
    <property type="molecule type" value="Genomic_DNA"/>
</dbReference>
<reference evidence="6" key="1">
    <citation type="submission" date="2017-12" db="EMBL/GenBank/DDBJ databases">
        <title>FDA dAtabase for Regulatory Grade micrObial Sequences (FDA-ARGOS): Supporting development and validation of Infectious Disease Dx tests.</title>
        <authorList>
            <person name="Campos J."/>
            <person name="Goldberg B."/>
            <person name="Tallon L."/>
            <person name="Sadzewicz L."/>
            <person name="Sengamalay N."/>
            <person name="Ott S."/>
            <person name="Godinez A."/>
            <person name="Nagaraj S."/>
            <person name="Vyas G."/>
            <person name="Aluvathingal J."/>
            <person name="Nadendla S."/>
            <person name="Geyer C."/>
            <person name="Nandy P."/>
            <person name="Hobson J."/>
            <person name="Sichtig H."/>
        </authorList>
    </citation>
    <scope>NUCLEOTIDE SEQUENCE</scope>
    <source>
        <strain evidence="6">FDAARGOS_252</strain>
    </source>
</reference>
<name>A0A1V0GS00_9RHOB</name>
<accession>A0A1V0GS00</accession>
<evidence type="ECO:0000313" key="6">
    <source>
        <dbReference type="EMBL" id="ARC36624.1"/>
    </source>
</evidence>
<keyword evidence="7" id="KW-1185">Reference proteome</keyword>
<comment type="similarity">
    <text evidence="1">Belongs to the 'phage' integrase family.</text>
</comment>
<dbReference type="Gene3D" id="1.10.443.10">
    <property type="entry name" value="Intergrase catalytic core"/>
    <property type="match status" value="1"/>
</dbReference>
<dbReference type="Pfam" id="PF00589">
    <property type="entry name" value="Phage_integrase"/>
    <property type="match status" value="1"/>
</dbReference>
<dbReference type="CDD" id="cd00801">
    <property type="entry name" value="INT_P4_C"/>
    <property type="match status" value="1"/>
</dbReference>
<evidence type="ECO:0000256" key="3">
    <source>
        <dbReference type="ARBA" id="ARBA00023125"/>
    </source>
</evidence>
<evidence type="ECO:0000256" key="2">
    <source>
        <dbReference type="ARBA" id="ARBA00022908"/>
    </source>
</evidence>
<dbReference type="GO" id="GO:0006310">
    <property type="term" value="P:DNA recombination"/>
    <property type="evidence" value="ECO:0007669"/>
    <property type="project" value="UniProtKB-KW"/>
</dbReference>
<dbReference type="InterPro" id="IPR002104">
    <property type="entry name" value="Integrase_catalytic"/>
</dbReference>
<protein>
    <submittedName>
        <fullName evidence="6">Site-specific integrase</fullName>
    </submittedName>
</protein>
<dbReference type="Pfam" id="PF22022">
    <property type="entry name" value="Phage_int_M"/>
    <property type="match status" value="1"/>
</dbReference>
<gene>
    <name evidence="6" type="ORF">A6J80_09715</name>
</gene>
<keyword evidence="3" id="KW-0238">DNA-binding</keyword>
<evidence type="ECO:0000313" key="7">
    <source>
        <dbReference type="Proteomes" id="UP000191257"/>
    </source>
</evidence>
<dbReference type="Gene3D" id="1.10.150.130">
    <property type="match status" value="1"/>
</dbReference>
<keyword evidence="4" id="KW-0233">DNA recombination</keyword>
<dbReference type="AlphaFoldDB" id="A0A1V0GS00"/>
<evidence type="ECO:0000256" key="4">
    <source>
        <dbReference type="ARBA" id="ARBA00023172"/>
    </source>
</evidence>
<dbReference type="InterPro" id="IPR011010">
    <property type="entry name" value="DNA_brk_join_enz"/>
</dbReference>
<dbReference type="InterPro" id="IPR025166">
    <property type="entry name" value="Integrase_DNA_bind_dom"/>
</dbReference>
<dbReference type="PROSITE" id="PS51898">
    <property type="entry name" value="TYR_RECOMBINASE"/>
    <property type="match status" value="1"/>
</dbReference>
<dbReference type="GO" id="GO:0015074">
    <property type="term" value="P:DNA integration"/>
    <property type="evidence" value="ECO:0007669"/>
    <property type="project" value="UniProtKB-KW"/>
</dbReference>
<evidence type="ECO:0000256" key="1">
    <source>
        <dbReference type="ARBA" id="ARBA00008857"/>
    </source>
</evidence>
<dbReference type="PANTHER" id="PTHR30629">
    <property type="entry name" value="PROPHAGE INTEGRASE"/>
    <property type="match status" value="1"/>
</dbReference>
<dbReference type="Gene3D" id="3.30.160.390">
    <property type="entry name" value="Integrase, DNA-binding domain"/>
    <property type="match status" value="1"/>
</dbReference>
<keyword evidence="2" id="KW-0229">DNA integration</keyword>
<dbReference type="InterPro" id="IPR010998">
    <property type="entry name" value="Integrase_recombinase_N"/>
</dbReference>
<dbReference type="InterPro" id="IPR038488">
    <property type="entry name" value="Integrase_DNA-bd_sf"/>
</dbReference>
<proteinExistence type="inferred from homology"/>